<feature type="transmembrane region" description="Helical" evidence="6">
    <location>
        <begin position="130"/>
        <end position="148"/>
    </location>
</feature>
<organism evidence="8 9">
    <name type="scientific">Dichotomicrobium thermohalophilum</name>
    <dbReference type="NCBI Taxonomy" id="933063"/>
    <lineage>
        <taxon>Bacteria</taxon>
        <taxon>Pseudomonadati</taxon>
        <taxon>Pseudomonadota</taxon>
        <taxon>Alphaproteobacteria</taxon>
        <taxon>Hyphomicrobiales</taxon>
        <taxon>Hyphomicrobiaceae</taxon>
        <taxon>Dichotomicrobium</taxon>
    </lineage>
</organism>
<evidence type="ECO:0000313" key="9">
    <source>
        <dbReference type="Proteomes" id="UP000266273"/>
    </source>
</evidence>
<comment type="similarity">
    <text evidence="2">Belongs to the EamA transporter family.</text>
</comment>
<keyword evidence="3 6" id="KW-0812">Transmembrane</keyword>
<dbReference type="SUPFAM" id="SSF103481">
    <property type="entry name" value="Multidrug resistance efflux transporter EmrE"/>
    <property type="match status" value="2"/>
</dbReference>
<evidence type="ECO:0000256" key="2">
    <source>
        <dbReference type="ARBA" id="ARBA00007362"/>
    </source>
</evidence>
<dbReference type="PANTHER" id="PTHR32322">
    <property type="entry name" value="INNER MEMBRANE TRANSPORTER"/>
    <property type="match status" value="1"/>
</dbReference>
<feature type="transmembrane region" description="Helical" evidence="6">
    <location>
        <begin position="99"/>
        <end position="118"/>
    </location>
</feature>
<dbReference type="InterPro" id="IPR037185">
    <property type="entry name" value="EmrE-like"/>
</dbReference>
<comment type="subcellular location">
    <subcellularLocation>
        <location evidence="1">Membrane</location>
        <topology evidence="1">Multi-pass membrane protein</topology>
    </subcellularLocation>
</comment>
<name>A0A397Q6R5_9HYPH</name>
<evidence type="ECO:0000313" key="8">
    <source>
        <dbReference type="EMBL" id="RIA55227.1"/>
    </source>
</evidence>
<dbReference type="Proteomes" id="UP000266273">
    <property type="component" value="Unassembled WGS sequence"/>
</dbReference>
<feature type="transmembrane region" description="Helical" evidence="6">
    <location>
        <begin position="154"/>
        <end position="173"/>
    </location>
</feature>
<sequence length="311" mass="32634">MNIRQRVRQTDATPAFEVGLVICWSSGFIGGLLASETSSIYLVLFWRFLLLALLLLPFTVLALTRLDRRQLTVQTGVGLLGMFGYTASVISAIKFGVPAGTVALIAALQPLAAAALAGTVLSEIVSPRQWLGLGVGFFGVFLAVSGAVDAAPVWAYALAFLSMLCLVVATLVAKAQSCPVPVLSSLTIQCAVSAVLYLPLAIAAGESVLPEANWSFVYAVAWFILFSTLGGFGLYWATLRRTSATRVSSLIYLTPPVTAIWAWAMFGQPLTLGAALGFVICLLGVHLSKGMGSRPAAPIRPGCSDAGVSSC</sequence>
<comment type="caution">
    <text evidence="8">The sequence shown here is derived from an EMBL/GenBank/DDBJ whole genome shotgun (WGS) entry which is preliminary data.</text>
</comment>
<dbReference type="RefSeq" id="WP_119060161.1">
    <property type="nucleotide sequence ID" value="NZ_QXDF01000001.1"/>
</dbReference>
<gene>
    <name evidence="8" type="ORF">BXY53_0286</name>
</gene>
<feature type="transmembrane region" description="Helical" evidence="6">
    <location>
        <begin position="75"/>
        <end position="93"/>
    </location>
</feature>
<keyword evidence="9" id="KW-1185">Reference proteome</keyword>
<evidence type="ECO:0000256" key="1">
    <source>
        <dbReference type="ARBA" id="ARBA00004141"/>
    </source>
</evidence>
<dbReference type="GO" id="GO:0016020">
    <property type="term" value="C:membrane"/>
    <property type="evidence" value="ECO:0007669"/>
    <property type="project" value="UniProtKB-SubCell"/>
</dbReference>
<protein>
    <submittedName>
        <fullName evidence="8">Threonine/homoserine efflux transporter RhtA</fullName>
    </submittedName>
</protein>
<dbReference type="AlphaFoldDB" id="A0A397Q6R5"/>
<feature type="transmembrane region" description="Helical" evidence="6">
    <location>
        <begin position="40"/>
        <end position="63"/>
    </location>
</feature>
<dbReference type="OrthoDB" id="9809509at2"/>
<feature type="transmembrane region" description="Helical" evidence="6">
    <location>
        <begin position="180"/>
        <end position="204"/>
    </location>
</feature>
<proteinExistence type="inferred from homology"/>
<feature type="transmembrane region" description="Helical" evidence="6">
    <location>
        <begin position="272"/>
        <end position="288"/>
    </location>
</feature>
<dbReference type="EMBL" id="QXDF01000001">
    <property type="protein sequence ID" value="RIA55227.1"/>
    <property type="molecule type" value="Genomic_DNA"/>
</dbReference>
<dbReference type="PANTHER" id="PTHR32322:SF2">
    <property type="entry name" value="EAMA DOMAIN-CONTAINING PROTEIN"/>
    <property type="match status" value="1"/>
</dbReference>
<keyword evidence="4 6" id="KW-1133">Transmembrane helix</keyword>
<feature type="transmembrane region" description="Helical" evidence="6">
    <location>
        <begin position="249"/>
        <end position="266"/>
    </location>
</feature>
<evidence type="ECO:0000256" key="5">
    <source>
        <dbReference type="ARBA" id="ARBA00023136"/>
    </source>
</evidence>
<dbReference type="InterPro" id="IPR000620">
    <property type="entry name" value="EamA_dom"/>
</dbReference>
<keyword evidence="5 6" id="KW-0472">Membrane</keyword>
<reference evidence="8 9" key="1">
    <citation type="submission" date="2018-08" db="EMBL/GenBank/DDBJ databases">
        <title>Genomic Encyclopedia of Archaeal and Bacterial Type Strains, Phase II (KMG-II): from individual species to whole genera.</title>
        <authorList>
            <person name="Goeker M."/>
        </authorList>
    </citation>
    <scope>NUCLEOTIDE SEQUENCE [LARGE SCALE GENOMIC DNA]</scope>
    <source>
        <strain evidence="8 9">DSM 5002</strain>
    </source>
</reference>
<dbReference type="InterPro" id="IPR050638">
    <property type="entry name" value="AA-Vitamin_Transporters"/>
</dbReference>
<feature type="transmembrane region" description="Helical" evidence="6">
    <location>
        <begin position="216"/>
        <end position="237"/>
    </location>
</feature>
<evidence type="ECO:0000256" key="4">
    <source>
        <dbReference type="ARBA" id="ARBA00022989"/>
    </source>
</evidence>
<dbReference type="Pfam" id="PF00892">
    <property type="entry name" value="EamA"/>
    <property type="match status" value="2"/>
</dbReference>
<feature type="domain" description="EamA" evidence="7">
    <location>
        <begin position="154"/>
        <end position="287"/>
    </location>
</feature>
<accession>A0A397Q6R5</accession>
<evidence type="ECO:0000256" key="6">
    <source>
        <dbReference type="SAM" id="Phobius"/>
    </source>
</evidence>
<feature type="domain" description="EamA" evidence="7">
    <location>
        <begin position="19"/>
        <end position="144"/>
    </location>
</feature>
<feature type="transmembrane region" description="Helical" evidence="6">
    <location>
        <begin position="12"/>
        <end position="34"/>
    </location>
</feature>
<evidence type="ECO:0000259" key="7">
    <source>
        <dbReference type="Pfam" id="PF00892"/>
    </source>
</evidence>
<evidence type="ECO:0000256" key="3">
    <source>
        <dbReference type="ARBA" id="ARBA00022692"/>
    </source>
</evidence>